<keyword evidence="8" id="KW-1185">Reference proteome</keyword>
<evidence type="ECO:0000313" key="6">
    <source>
        <dbReference type="EMBL" id="ADO12126.1"/>
    </source>
</evidence>
<evidence type="ECO:0000256" key="1">
    <source>
        <dbReference type="ARBA" id="ARBA00006976"/>
    </source>
</evidence>
<feature type="domain" description="AAA" evidence="5">
    <location>
        <begin position="1"/>
        <end position="177"/>
    </location>
</feature>
<evidence type="ECO:0000256" key="4">
    <source>
        <dbReference type="ARBA" id="ARBA00071824"/>
    </source>
</evidence>
<comment type="similarity">
    <text evidence="1">Belongs to the ParA family.</text>
</comment>
<evidence type="ECO:0000256" key="3">
    <source>
        <dbReference type="ARBA" id="ARBA00062323"/>
    </source>
</evidence>
<evidence type="ECO:0000256" key="2">
    <source>
        <dbReference type="ARBA" id="ARBA00049360"/>
    </source>
</evidence>
<gene>
    <name evidence="6" type="ORF">Ccar_4286</name>
    <name evidence="7" type="ORF">CcarbDRAFT_5427</name>
</gene>
<dbReference type="PANTHER" id="PTHR13696">
    <property type="entry name" value="P-LOOP CONTAINING NUCLEOSIDE TRIPHOSPHATE HYDROLASE"/>
    <property type="match status" value="1"/>
</dbReference>
<geneLocation type="plasmid" evidence="6">
    <name>p19</name>
</geneLocation>
<dbReference type="Proteomes" id="UP000004198">
    <property type="component" value="Unassembled WGS sequence"/>
</dbReference>
<dbReference type="AlphaFoldDB" id="C6Q308"/>
<dbReference type="Pfam" id="PF13614">
    <property type="entry name" value="AAA_31"/>
    <property type="match status" value="1"/>
</dbReference>
<dbReference type="PATRIC" id="fig|536227.13.peg.8"/>
<dbReference type="EMBL" id="ACVI01000224">
    <property type="protein sequence ID" value="EET84123.1"/>
    <property type="molecule type" value="Genomic_DNA"/>
</dbReference>
<dbReference type="PANTHER" id="PTHR13696:SF99">
    <property type="entry name" value="COBYRINIC ACID AC-DIAMIDE SYNTHASE"/>
    <property type="match status" value="1"/>
</dbReference>
<dbReference type="InterPro" id="IPR027417">
    <property type="entry name" value="P-loop_NTPase"/>
</dbReference>
<dbReference type="SUPFAM" id="SSF52540">
    <property type="entry name" value="P-loop containing nucleoside triphosphate hydrolases"/>
    <property type="match status" value="1"/>
</dbReference>
<sequence>MEIIALTNQKGGVSKTTSCVNIGTILAEQGKKVLLIDLDSQGNLTSILNINTNDNTIRYTIYDCLCNTIGLSDAIVHTEFNVDIVPSDLNLSNADIELLNRNNKECTLKKLIEKSYLDYDYILIDCNPSLNLLTINALVASNSFIIPLEASILSIYGLNQLIKIVKLIQKKLNPGLKNMGVFLAKVDSRSTLSKEFDLQLKEIFGDKLFSTIIHQNTAIVRSQINRKPINFYDRSAKGYKEYLELTKEVMKRGN</sequence>
<keyword evidence="6" id="KW-0614">Plasmid</keyword>
<evidence type="ECO:0000259" key="5">
    <source>
        <dbReference type="Pfam" id="PF13614"/>
    </source>
</evidence>
<dbReference type="EMBL" id="HM590571">
    <property type="protein sequence ID" value="ADO12126.1"/>
    <property type="molecule type" value="Genomic_DNA"/>
</dbReference>
<evidence type="ECO:0000313" key="7">
    <source>
        <dbReference type="EMBL" id="EET84123.1"/>
    </source>
</evidence>
<dbReference type="InterPro" id="IPR050678">
    <property type="entry name" value="DNA_Partitioning_ATPase"/>
</dbReference>
<evidence type="ECO:0000313" key="8">
    <source>
        <dbReference type="Proteomes" id="UP000004198"/>
    </source>
</evidence>
<accession>C6Q308</accession>
<protein>
    <recommendedName>
        <fullName evidence="4">Sporulation initiation inhibitor protein Soj</fullName>
    </recommendedName>
</protein>
<name>C6Q308_9CLOT</name>
<dbReference type="KEGG" id="cck:Ccar_25890"/>
<dbReference type="Gene3D" id="3.40.50.300">
    <property type="entry name" value="P-loop containing nucleotide triphosphate hydrolases"/>
    <property type="match status" value="1"/>
</dbReference>
<dbReference type="FunFam" id="3.40.50.300:FF:000285">
    <property type="entry name" value="Sporulation initiation inhibitor Soj"/>
    <property type="match status" value="1"/>
</dbReference>
<dbReference type="RefSeq" id="WP_007064308.1">
    <property type="nucleotide sequence ID" value="NC_014565.1"/>
</dbReference>
<reference evidence="7 8" key="1">
    <citation type="submission" date="2009-06" db="EMBL/GenBank/DDBJ databases">
        <title>The draft genome of Clostridium carboxidivorans P7.</title>
        <authorList>
            <consortium name="US DOE Joint Genome Institute (JGI-PGF)"/>
            <person name="Lucas S."/>
            <person name="Copeland A."/>
            <person name="Lapidus A."/>
            <person name="Glavina del Rio T."/>
            <person name="Tice H."/>
            <person name="Bruce D."/>
            <person name="Goodwin L."/>
            <person name="Pitluck S."/>
            <person name="Larimer F."/>
            <person name="Land M.L."/>
            <person name="Hauser L."/>
            <person name="Hemme C.L."/>
        </authorList>
    </citation>
    <scope>NUCLEOTIDE SEQUENCE [LARGE SCALE GENOMIC DNA]</scope>
    <source>
        <strain evidence="7 8">P7</strain>
    </source>
</reference>
<reference evidence="6" key="2">
    <citation type="journal article" date="2010" name="PLoS ONE">
        <title>Genomic analysis of carbon monoxide utilization and butanol production by Clostridium carboxidivorans strain P7T.</title>
        <authorList>
            <person name="Bruant G."/>
            <person name="Levesque M.-J."/>
            <person name="Peter C."/>
            <person name="Guiot S.R."/>
            <person name="Masson L."/>
        </authorList>
    </citation>
    <scope>NUCLEOTIDE SEQUENCE</scope>
    <source>
        <strain evidence="6">P7</strain>
        <plasmid evidence="6">p19</plasmid>
    </source>
</reference>
<comment type="subunit">
    <text evidence="3">Dimerizes in the presence of ATP but not ADP; ATP-binding is required for double-stranded (ds)DNA-binding. Interacts with DnaA.</text>
</comment>
<organism evidence="7 8">
    <name type="scientific">Clostridium carboxidivorans P7</name>
    <dbReference type="NCBI Taxonomy" id="536227"/>
    <lineage>
        <taxon>Bacteria</taxon>
        <taxon>Bacillati</taxon>
        <taxon>Bacillota</taxon>
        <taxon>Clostridia</taxon>
        <taxon>Eubacteriales</taxon>
        <taxon>Clostridiaceae</taxon>
        <taxon>Clostridium</taxon>
    </lineage>
</organism>
<comment type="catalytic activity">
    <reaction evidence="2">
        <text>ATP + H2O = ADP + phosphate + H(+)</text>
        <dbReference type="Rhea" id="RHEA:13065"/>
        <dbReference type="ChEBI" id="CHEBI:15377"/>
        <dbReference type="ChEBI" id="CHEBI:15378"/>
        <dbReference type="ChEBI" id="CHEBI:30616"/>
        <dbReference type="ChEBI" id="CHEBI:43474"/>
        <dbReference type="ChEBI" id="CHEBI:456216"/>
    </reaction>
</comment>
<dbReference type="PIRSF" id="PIRSF009320">
    <property type="entry name" value="Nuc_binding_HP_1000"/>
    <property type="match status" value="1"/>
</dbReference>
<dbReference type="InterPro" id="IPR025669">
    <property type="entry name" value="AAA_dom"/>
</dbReference>
<proteinExistence type="inferred from homology"/>
<dbReference type="eggNOG" id="COG1192">
    <property type="taxonomic scope" value="Bacteria"/>
</dbReference>
<dbReference type="CDD" id="cd02042">
    <property type="entry name" value="ParAB_family"/>
    <property type="match status" value="1"/>
</dbReference>
<dbReference type="OrthoDB" id="9815116at2"/>